<protein>
    <submittedName>
        <fullName evidence="3">Thiol-disulfide oxidoreductase ResA</fullName>
    </submittedName>
</protein>
<dbReference type="InterPro" id="IPR013766">
    <property type="entry name" value="Thioredoxin_domain"/>
</dbReference>
<dbReference type="InterPro" id="IPR036249">
    <property type="entry name" value="Thioredoxin-like_sf"/>
</dbReference>
<dbReference type="InterPro" id="IPR050553">
    <property type="entry name" value="Thioredoxin_ResA/DsbE_sf"/>
</dbReference>
<dbReference type="RefSeq" id="WP_146529401.1">
    <property type="nucleotide sequence ID" value="NZ_SJPV01000009.1"/>
</dbReference>
<feature type="signal peptide" evidence="1">
    <location>
        <begin position="1"/>
        <end position="21"/>
    </location>
</feature>
<organism evidence="3 4">
    <name type="scientific">Novipirellula artificiosorum</name>
    <dbReference type="NCBI Taxonomy" id="2528016"/>
    <lineage>
        <taxon>Bacteria</taxon>
        <taxon>Pseudomonadati</taxon>
        <taxon>Planctomycetota</taxon>
        <taxon>Planctomycetia</taxon>
        <taxon>Pirellulales</taxon>
        <taxon>Pirellulaceae</taxon>
        <taxon>Novipirellula</taxon>
    </lineage>
</organism>
<feature type="domain" description="Thioredoxin" evidence="2">
    <location>
        <begin position="177"/>
        <end position="341"/>
    </location>
</feature>
<accession>A0A5C6DCG7</accession>
<evidence type="ECO:0000259" key="2">
    <source>
        <dbReference type="PROSITE" id="PS51352"/>
    </source>
</evidence>
<gene>
    <name evidence="3" type="primary">resA_6</name>
    <name evidence="3" type="ORF">Poly41_49350</name>
</gene>
<keyword evidence="4" id="KW-1185">Reference proteome</keyword>
<dbReference type="SUPFAM" id="SSF52833">
    <property type="entry name" value="Thioredoxin-like"/>
    <property type="match status" value="1"/>
</dbReference>
<dbReference type="GO" id="GO:0016491">
    <property type="term" value="F:oxidoreductase activity"/>
    <property type="evidence" value="ECO:0007669"/>
    <property type="project" value="InterPro"/>
</dbReference>
<evidence type="ECO:0000256" key="1">
    <source>
        <dbReference type="SAM" id="SignalP"/>
    </source>
</evidence>
<reference evidence="3 4" key="1">
    <citation type="submission" date="2019-02" db="EMBL/GenBank/DDBJ databases">
        <title>Deep-cultivation of Planctomycetes and their phenomic and genomic characterization uncovers novel biology.</title>
        <authorList>
            <person name="Wiegand S."/>
            <person name="Jogler M."/>
            <person name="Boedeker C."/>
            <person name="Pinto D."/>
            <person name="Vollmers J."/>
            <person name="Rivas-Marin E."/>
            <person name="Kohn T."/>
            <person name="Peeters S.H."/>
            <person name="Heuer A."/>
            <person name="Rast P."/>
            <person name="Oberbeckmann S."/>
            <person name="Bunk B."/>
            <person name="Jeske O."/>
            <person name="Meyerdierks A."/>
            <person name="Storesund J.E."/>
            <person name="Kallscheuer N."/>
            <person name="Luecker S."/>
            <person name="Lage O.M."/>
            <person name="Pohl T."/>
            <person name="Merkel B.J."/>
            <person name="Hornburger P."/>
            <person name="Mueller R.-W."/>
            <person name="Bruemmer F."/>
            <person name="Labrenz M."/>
            <person name="Spormann A.M."/>
            <person name="Op Den Camp H."/>
            <person name="Overmann J."/>
            <person name="Amann R."/>
            <person name="Jetten M.S.M."/>
            <person name="Mascher T."/>
            <person name="Medema M.H."/>
            <person name="Devos D.P."/>
            <person name="Kaster A.-K."/>
            <person name="Ovreas L."/>
            <person name="Rohde M."/>
            <person name="Galperin M.Y."/>
            <person name="Jogler C."/>
        </authorList>
    </citation>
    <scope>NUCLEOTIDE SEQUENCE [LARGE SCALE GENOMIC DNA]</scope>
    <source>
        <strain evidence="3 4">Poly41</strain>
    </source>
</reference>
<keyword evidence="1" id="KW-0732">Signal</keyword>
<dbReference type="Gene3D" id="3.40.30.10">
    <property type="entry name" value="Glutaredoxin"/>
    <property type="match status" value="1"/>
</dbReference>
<name>A0A5C6DCG7_9BACT</name>
<dbReference type="Pfam" id="PF08534">
    <property type="entry name" value="Redoxin"/>
    <property type="match status" value="1"/>
</dbReference>
<dbReference type="PANTHER" id="PTHR42852">
    <property type="entry name" value="THIOL:DISULFIDE INTERCHANGE PROTEIN DSBE"/>
    <property type="match status" value="1"/>
</dbReference>
<dbReference type="PROSITE" id="PS51257">
    <property type="entry name" value="PROKAR_LIPOPROTEIN"/>
    <property type="match status" value="1"/>
</dbReference>
<sequence length="543" mass="61213" precursor="true">MIAERVFAGILISLACLPVLAQGVSDETKTKRESMFDIGQIDDPEGEIADVLEYFEEMNRLQEQITGDYQLAMSTIMAAREKAANQLLAEADKLTDEQFTTIANVCLAARIRGLSNANPEQQRHTFKLVKRQLMIASDRGIERSDLTNVNRLISYLNRYAENELSLEANRAFADLLKNADDPLAKQYAEAFEGTVRRLELLGNELELEGTLHDGTEFDWASYRGKVVLVDFWATWCGPCIAETPNVRKHYELYHDLGFEVVGISLDSKKEALQGYIEKQEIPWVNLFQDDVGWKHPMAVKYGIHAIPTVFLVDQAGKVVSLRARGSELGEQLEKLLGPKTHVARKLAAEGKWDRVAEQMKRYLADHPGGQYDSWGLGAAQLIHGDADAFKETCKQTWKETRDLEMWSQTRLVTLCCLAEDAGIEVELINELATEALEKSDNNKMKLAKMMALYRSGKYEECIDAGFEGGDPLQEAMVFLFRSMAAKKVNRMDEANRAFGEGSKIVNEKLSDFYGEPLHDWMPDHWICCAVAKVIQAEASEMFE</sequence>
<comment type="caution">
    <text evidence="3">The sequence shown here is derived from an EMBL/GenBank/DDBJ whole genome shotgun (WGS) entry which is preliminary data.</text>
</comment>
<proteinExistence type="predicted"/>
<feature type="chain" id="PRO_5022819042" evidence="1">
    <location>
        <begin position="22"/>
        <end position="543"/>
    </location>
</feature>
<dbReference type="InterPro" id="IPR013740">
    <property type="entry name" value="Redoxin"/>
</dbReference>
<dbReference type="OrthoDB" id="252709at2"/>
<dbReference type="Proteomes" id="UP000319143">
    <property type="component" value="Unassembled WGS sequence"/>
</dbReference>
<dbReference type="CDD" id="cd02966">
    <property type="entry name" value="TlpA_like_family"/>
    <property type="match status" value="1"/>
</dbReference>
<dbReference type="PANTHER" id="PTHR42852:SF17">
    <property type="entry name" value="THIOREDOXIN-LIKE PROTEIN HI_1115"/>
    <property type="match status" value="1"/>
</dbReference>
<dbReference type="AlphaFoldDB" id="A0A5C6DCG7"/>
<dbReference type="EMBL" id="SJPV01000009">
    <property type="protein sequence ID" value="TWU33935.1"/>
    <property type="molecule type" value="Genomic_DNA"/>
</dbReference>
<evidence type="ECO:0000313" key="3">
    <source>
        <dbReference type="EMBL" id="TWU33935.1"/>
    </source>
</evidence>
<dbReference type="PROSITE" id="PS51352">
    <property type="entry name" value="THIOREDOXIN_2"/>
    <property type="match status" value="1"/>
</dbReference>
<evidence type="ECO:0000313" key="4">
    <source>
        <dbReference type="Proteomes" id="UP000319143"/>
    </source>
</evidence>